<dbReference type="InterPro" id="IPR040442">
    <property type="entry name" value="Pyrv_kinase-like_dom_sf"/>
</dbReference>
<sequence>MNVQHPQVIKVISPQAKKGSAQNLIASLLNLKTQFGASCLKLSTEDAAMSFEQIRFWAELTEGILPVMVKIGGPNARNDIKQLLALNIDGLIAPMVESAYGLENFLAAVRDFTTPMQMQRLVKQINIETVTAVEQLDAILASPEADLLDEITIGCSDLSQSLKKDRMDAEVQKMVRQTVARIKAKNIKVSVGGGIAPDTIDAILHDVQPHQFNTRVVTFSVEPSRSYRTAVAETLDFEIQMLEHDLKKGFISLDEEKLRTRQLRKRLSEFRPD</sequence>
<dbReference type="InterPro" id="IPR005000">
    <property type="entry name" value="Aldolase/citrate-lyase_domain"/>
</dbReference>
<dbReference type="EMBL" id="UOGG01000039">
    <property type="protein sequence ID" value="VAX27691.1"/>
    <property type="molecule type" value="Genomic_DNA"/>
</dbReference>
<accession>A0A3B1CMH3</accession>
<evidence type="ECO:0000313" key="3">
    <source>
        <dbReference type="EMBL" id="VAX27691.1"/>
    </source>
</evidence>
<evidence type="ECO:0000256" key="1">
    <source>
        <dbReference type="ARBA" id="ARBA00022723"/>
    </source>
</evidence>
<reference evidence="3" key="1">
    <citation type="submission" date="2018-06" db="EMBL/GenBank/DDBJ databases">
        <authorList>
            <person name="Zhirakovskaya E."/>
        </authorList>
    </citation>
    <scope>NUCLEOTIDE SEQUENCE</scope>
</reference>
<name>A0A3B1CMH3_9ZZZZ</name>
<gene>
    <name evidence="3" type="ORF">MNBD_NITROSPINAE05-23</name>
</gene>
<dbReference type="Pfam" id="PF03328">
    <property type="entry name" value="HpcH_HpaI"/>
    <property type="match status" value="1"/>
</dbReference>
<dbReference type="SUPFAM" id="SSF51621">
    <property type="entry name" value="Phosphoenolpyruvate/pyruvate domain"/>
    <property type="match status" value="1"/>
</dbReference>
<dbReference type="AlphaFoldDB" id="A0A3B1CMH3"/>
<dbReference type="Gene3D" id="3.20.20.60">
    <property type="entry name" value="Phosphoenolpyruvate-binding domains"/>
    <property type="match status" value="1"/>
</dbReference>
<evidence type="ECO:0000259" key="2">
    <source>
        <dbReference type="Pfam" id="PF03328"/>
    </source>
</evidence>
<protein>
    <recommendedName>
        <fullName evidence="2">HpcH/HpaI aldolase/citrate lyase domain-containing protein</fullName>
    </recommendedName>
</protein>
<dbReference type="GO" id="GO:0046872">
    <property type="term" value="F:metal ion binding"/>
    <property type="evidence" value="ECO:0007669"/>
    <property type="project" value="UniProtKB-KW"/>
</dbReference>
<dbReference type="InterPro" id="IPR015813">
    <property type="entry name" value="Pyrv/PenolPyrv_kinase-like_dom"/>
</dbReference>
<keyword evidence="1" id="KW-0479">Metal-binding</keyword>
<dbReference type="GO" id="GO:0003824">
    <property type="term" value="F:catalytic activity"/>
    <property type="evidence" value="ECO:0007669"/>
    <property type="project" value="InterPro"/>
</dbReference>
<feature type="domain" description="HpcH/HpaI aldolase/citrate lyase" evidence="2">
    <location>
        <begin position="75"/>
        <end position="188"/>
    </location>
</feature>
<organism evidence="3">
    <name type="scientific">hydrothermal vent metagenome</name>
    <dbReference type="NCBI Taxonomy" id="652676"/>
    <lineage>
        <taxon>unclassified sequences</taxon>
        <taxon>metagenomes</taxon>
        <taxon>ecological metagenomes</taxon>
    </lineage>
</organism>
<proteinExistence type="predicted"/>